<dbReference type="Proteomes" id="UP001200034">
    <property type="component" value="Unassembled WGS sequence"/>
</dbReference>
<protein>
    <submittedName>
        <fullName evidence="2">Uncharacterized protein</fullName>
    </submittedName>
</protein>
<evidence type="ECO:0000256" key="1">
    <source>
        <dbReference type="SAM" id="MobiDB-lite"/>
    </source>
</evidence>
<accession>A0AAD4K7T4</accession>
<feature type="compositionally biased region" description="Low complexity" evidence="1">
    <location>
        <begin position="68"/>
        <end position="84"/>
    </location>
</feature>
<gene>
    <name evidence="2" type="ORF">KR093_000387</name>
</gene>
<keyword evidence="3" id="KW-1185">Reference proteome</keyword>
<proteinExistence type="predicted"/>
<feature type="compositionally biased region" description="Low complexity" evidence="1">
    <location>
        <begin position="1"/>
        <end position="16"/>
    </location>
</feature>
<dbReference type="EMBL" id="JAJJHW010000681">
    <property type="protein sequence ID" value="KAH8384553.1"/>
    <property type="molecule type" value="Genomic_DNA"/>
</dbReference>
<feature type="non-terminal residue" evidence="2">
    <location>
        <position position="224"/>
    </location>
</feature>
<feature type="compositionally biased region" description="Low complexity" evidence="1">
    <location>
        <begin position="49"/>
        <end position="61"/>
    </location>
</feature>
<name>A0AAD4K7T4_9MUSC</name>
<organism evidence="2 3">
    <name type="scientific">Drosophila rubida</name>
    <dbReference type="NCBI Taxonomy" id="30044"/>
    <lineage>
        <taxon>Eukaryota</taxon>
        <taxon>Metazoa</taxon>
        <taxon>Ecdysozoa</taxon>
        <taxon>Arthropoda</taxon>
        <taxon>Hexapoda</taxon>
        <taxon>Insecta</taxon>
        <taxon>Pterygota</taxon>
        <taxon>Neoptera</taxon>
        <taxon>Endopterygota</taxon>
        <taxon>Diptera</taxon>
        <taxon>Brachycera</taxon>
        <taxon>Muscomorpha</taxon>
        <taxon>Ephydroidea</taxon>
        <taxon>Drosophilidae</taxon>
        <taxon>Drosophila</taxon>
    </lineage>
</organism>
<reference evidence="2" key="1">
    <citation type="journal article" date="2021" name="Mol. Ecol. Resour.">
        <title>Phylogenomic analyses of the genus Drosophila reveals genomic signals of climate adaptation.</title>
        <authorList>
            <person name="Li F."/>
            <person name="Rane R.V."/>
            <person name="Luria V."/>
            <person name="Xiong Z."/>
            <person name="Chen J."/>
            <person name="Li Z."/>
            <person name="Catullo R.A."/>
            <person name="Griffin P.C."/>
            <person name="Schiffer M."/>
            <person name="Pearce S."/>
            <person name="Lee S.F."/>
            <person name="McElroy K."/>
            <person name="Stocker A."/>
            <person name="Shirriffs J."/>
            <person name="Cockerell F."/>
            <person name="Coppin C."/>
            <person name="Sgro C.M."/>
            <person name="Karger A."/>
            <person name="Cain J.W."/>
            <person name="Weber J.A."/>
            <person name="Santpere G."/>
            <person name="Kirschner M.W."/>
            <person name="Hoffmann A.A."/>
            <person name="Oakeshott J.G."/>
            <person name="Zhang G."/>
        </authorList>
    </citation>
    <scope>NUCLEOTIDE SEQUENCE</scope>
    <source>
        <strain evidence="2">BGI-SZ-2011g</strain>
    </source>
</reference>
<comment type="caution">
    <text evidence="2">The sequence shown here is derived from an EMBL/GenBank/DDBJ whole genome shotgun (WGS) entry which is preliminary data.</text>
</comment>
<dbReference type="AlphaFoldDB" id="A0AAD4K7T4"/>
<sequence>TGTTSGQSSGDSASQARRFLQRHFGKHGSIEKSTSLCAFLFNLGVNYNQSESEPEQPQQQESQDRTESQSQAELSQQSQSQDASSAEKEPEQPKVQLHTWHLEELPSVQPKLATAIEWRQEQLQIFNCAWHLQNCSWRHVHSSEFQLPNCNCQKIKQTTEYINRLLKVSLPVLDGQQEQLDGGKDAARSPTLGPDVNGNIMSLNSLLQQLNELLEQQNEEQAVR</sequence>
<feature type="non-terminal residue" evidence="2">
    <location>
        <position position="1"/>
    </location>
</feature>
<feature type="region of interest" description="Disordered" evidence="1">
    <location>
        <begin position="48"/>
        <end position="95"/>
    </location>
</feature>
<feature type="region of interest" description="Disordered" evidence="1">
    <location>
        <begin position="1"/>
        <end position="20"/>
    </location>
</feature>
<evidence type="ECO:0000313" key="3">
    <source>
        <dbReference type="Proteomes" id="UP001200034"/>
    </source>
</evidence>
<evidence type="ECO:0000313" key="2">
    <source>
        <dbReference type="EMBL" id="KAH8384553.1"/>
    </source>
</evidence>